<dbReference type="InParanoid" id="A0A1X7UPT7"/>
<accession>A0A1X7UPT7</accession>
<dbReference type="AlphaFoldDB" id="A0A1X7UPT7"/>
<reference evidence="1" key="1">
    <citation type="submission" date="2017-05" db="UniProtKB">
        <authorList>
            <consortium name="EnsemblMetazoa"/>
        </authorList>
    </citation>
    <scope>IDENTIFICATION</scope>
</reference>
<name>A0A1X7UPT7_AMPQE</name>
<evidence type="ECO:0000313" key="1">
    <source>
        <dbReference type="EnsemblMetazoa" id="Aqu2.1.29427_001"/>
    </source>
</evidence>
<dbReference type="STRING" id="400682.A0A1X7UPT7"/>
<evidence type="ECO:0008006" key="2">
    <source>
        <dbReference type="Google" id="ProtNLM"/>
    </source>
</evidence>
<proteinExistence type="predicted"/>
<organism evidence="1">
    <name type="scientific">Amphimedon queenslandica</name>
    <name type="common">Sponge</name>
    <dbReference type="NCBI Taxonomy" id="400682"/>
    <lineage>
        <taxon>Eukaryota</taxon>
        <taxon>Metazoa</taxon>
        <taxon>Porifera</taxon>
        <taxon>Demospongiae</taxon>
        <taxon>Heteroscleromorpha</taxon>
        <taxon>Haplosclerida</taxon>
        <taxon>Niphatidae</taxon>
        <taxon>Amphimedon</taxon>
    </lineage>
</organism>
<dbReference type="InterPro" id="IPR053164">
    <property type="entry name" value="IS1016-like_transposase"/>
</dbReference>
<dbReference type="EnsemblMetazoa" id="Aqu2.1.29427_001">
    <property type="protein sequence ID" value="Aqu2.1.29427_001"/>
    <property type="gene ID" value="Aqu2.1.29427"/>
</dbReference>
<sequence>ASARVLGQVFKIFGQQCSAASTWRCLGSLVVTTASDAKSTTYKTKNNNNNTKKTGIDSYNFIRDVCAQYFIDHPVEIGGPGIDVEIDESKFGLEVDTRDALTLVPIITSFIRPGSVIYSDLWGAYNGLDRLL</sequence>
<protein>
    <recommendedName>
        <fullName evidence="2">ISXO2-like transposase domain-containing protein</fullName>
    </recommendedName>
</protein>
<dbReference type="PANTHER" id="PTHR47163:SF2">
    <property type="entry name" value="SI:DKEY-17M8.2"/>
    <property type="match status" value="1"/>
</dbReference>
<dbReference type="PANTHER" id="PTHR47163">
    <property type="entry name" value="DDE_TNP_IS1595 DOMAIN-CONTAINING PROTEIN"/>
    <property type="match status" value="1"/>
</dbReference>